<comment type="caution">
    <text evidence="2">The sequence shown here is derived from an EMBL/GenBank/DDBJ whole genome shotgun (WGS) entry which is preliminary data.</text>
</comment>
<dbReference type="Pfam" id="PF01996">
    <property type="entry name" value="F420_ligase"/>
    <property type="match status" value="1"/>
</dbReference>
<evidence type="ECO:0000313" key="2">
    <source>
        <dbReference type="EMBL" id="CCH69124.1"/>
    </source>
</evidence>
<dbReference type="EMBL" id="CAIZ01000038">
    <property type="protein sequence ID" value="CCH69124.1"/>
    <property type="molecule type" value="Genomic_DNA"/>
</dbReference>
<dbReference type="Gene3D" id="3.30.1330.100">
    <property type="entry name" value="CofE-like"/>
    <property type="match status" value="1"/>
</dbReference>
<dbReference type="RefSeq" id="WP_010851874.1">
    <property type="nucleotide sequence ID" value="NZ_HF570956.1"/>
</dbReference>
<name>N0E2K2_9MICO</name>
<dbReference type="OrthoDB" id="9763290at2"/>
<dbReference type="eggNOG" id="COG1478">
    <property type="taxonomic scope" value="Bacteria"/>
</dbReference>
<gene>
    <name evidence="2" type="ORF">BN10_1320023</name>
</gene>
<dbReference type="SUPFAM" id="SSF144010">
    <property type="entry name" value="CofE-like"/>
    <property type="match status" value="1"/>
</dbReference>
<reference evidence="2 3" key="1">
    <citation type="journal article" date="2013" name="ISME J.">
        <title>A metabolic model for members of the genus Tetrasphaera involved in enhanced biological phosphorus removal.</title>
        <authorList>
            <person name="Kristiansen R."/>
            <person name="Nguyen H.T.T."/>
            <person name="Saunders A.M."/>
            <person name="Nielsen J.L."/>
            <person name="Wimmer R."/>
            <person name="Le V.Q."/>
            <person name="McIlroy S.J."/>
            <person name="Petrovski S."/>
            <person name="Seviour R.J."/>
            <person name="Calteau A."/>
            <person name="Nielsen K.L."/>
            <person name="Nielsen P.H."/>
        </authorList>
    </citation>
    <scope>NUCLEOTIDE SEQUENCE [LARGE SCALE GENOMIC DNA]</scope>
    <source>
        <strain evidence="2 3">Lp2</strain>
    </source>
</reference>
<protein>
    <submittedName>
        <fullName evidence="2">Putative Asparagine synthase (Glutamine-hydrolyzing)</fullName>
    </submittedName>
</protein>
<evidence type="ECO:0000259" key="1">
    <source>
        <dbReference type="Pfam" id="PF01996"/>
    </source>
</evidence>
<organism evidence="2 3">
    <name type="scientific">Phycicoccus elongatus Lp2</name>
    <dbReference type="NCBI Taxonomy" id="1193181"/>
    <lineage>
        <taxon>Bacteria</taxon>
        <taxon>Bacillati</taxon>
        <taxon>Actinomycetota</taxon>
        <taxon>Actinomycetes</taxon>
        <taxon>Micrococcales</taxon>
        <taxon>Intrasporangiaceae</taxon>
        <taxon>Phycicoccus</taxon>
    </lineage>
</organism>
<dbReference type="Proteomes" id="UP000013167">
    <property type="component" value="Unassembled WGS sequence"/>
</dbReference>
<accession>N0E2K2</accession>
<evidence type="ECO:0000313" key="3">
    <source>
        <dbReference type="Proteomes" id="UP000013167"/>
    </source>
</evidence>
<keyword evidence="3" id="KW-1185">Reference proteome</keyword>
<dbReference type="HOGENOM" id="CLU_087621_0_0_11"/>
<dbReference type="STRING" id="1193181.BN10_1320023"/>
<sequence>MAKQHELTIDIDGEQWDRIGIKTHLITILEPLDPIIEEQVKPQFQPGDFITISEKVVTISQGRVVHIDVVKASPLAKFIVKGVKKYDNDIGYSLPEKMQVAIYQAGYFRMIAALIGGTATRLFGRHGDFYRIAGNRISEIDGFNPDAMAPFDKFAMIGPGDPDGYAQRIEDTFGIPTVIIDGNNINVEVLGASKGLPVDRAKARRILLDNPMGQDDEMTPIMLCRKRP</sequence>
<feature type="domain" description="Coenzyme F420:L-glutamate ligase-like" evidence="1">
    <location>
        <begin position="20"/>
        <end position="87"/>
    </location>
</feature>
<dbReference type="InterPro" id="IPR002847">
    <property type="entry name" value="F420-0_gamma-glut_ligase-dom"/>
</dbReference>
<dbReference type="AlphaFoldDB" id="N0E2K2"/>
<proteinExistence type="predicted"/>